<dbReference type="Gene3D" id="3.40.50.300">
    <property type="entry name" value="P-loop containing nucleotide triphosphate hydrolases"/>
    <property type="match status" value="1"/>
</dbReference>
<feature type="domain" description="Sigma-54 factor interaction" evidence="8">
    <location>
        <begin position="1084"/>
        <end position="1312"/>
    </location>
</feature>
<dbReference type="Pfam" id="PF02954">
    <property type="entry name" value="HTH_8"/>
    <property type="match status" value="1"/>
</dbReference>
<dbReference type="Pfam" id="PF00158">
    <property type="entry name" value="Sigma54_activat"/>
    <property type="match status" value="1"/>
</dbReference>
<dbReference type="InterPro" id="IPR008271">
    <property type="entry name" value="Ser/Thr_kinase_AS"/>
</dbReference>
<keyword evidence="10" id="KW-1185">Reference proteome</keyword>
<evidence type="ECO:0000256" key="6">
    <source>
        <dbReference type="SAM" id="MobiDB-lite"/>
    </source>
</evidence>
<dbReference type="Pfam" id="PF00069">
    <property type="entry name" value="Pkinase"/>
    <property type="match status" value="1"/>
</dbReference>
<dbReference type="InterPro" id="IPR003018">
    <property type="entry name" value="GAF"/>
</dbReference>
<keyword evidence="4" id="KW-0238">DNA-binding</keyword>
<dbReference type="Gene3D" id="1.10.10.60">
    <property type="entry name" value="Homeodomain-like"/>
    <property type="match status" value="1"/>
</dbReference>
<gene>
    <name evidence="9" type="ORF">LZC94_32370</name>
</gene>
<organism evidence="9 10">
    <name type="scientific">Pendulispora albinea</name>
    <dbReference type="NCBI Taxonomy" id="2741071"/>
    <lineage>
        <taxon>Bacteria</taxon>
        <taxon>Pseudomonadati</taxon>
        <taxon>Myxococcota</taxon>
        <taxon>Myxococcia</taxon>
        <taxon>Myxococcales</taxon>
        <taxon>Sorangiineae</taxon>
        <taxon>Pendulisporaceae</taxon>
        <taxon>Pendulispora</taxon>
    </lineage>
</organism>
<dbReference type="CDD" id="cd00009">
    <property type="entry name" value="AAA"/>
    <property type="match status" value="1"/>
</dbReference>
<dbReference type="SUPFAM" id="SSF52540">
    <property type="entry name" value="P-loop containing nucleoside triphosphate hydrolases"/>
    <property type="match status" value="1"/>
</dbReference>
<dbReference type="InterPro" id="IPR002197">
    <property type="entry name" value="HTH_Fis"/>
</dbReference>
<feature type="region of interest" description="Disordered" evidence="6">
    <location>
        <begin position="383"/>
        <end position="406"/>
    </location>
</feature>
<protein>
    <submittedName>
        <fullName evidence="9">Sigma 54-interacting transcriptional regulator</fullName>
    </submittedName>
</protein>
<evidence type="ECO:0000256" key="2">
    <source>
        <dbReference type="ARBA" id="ARBA00022840"/>
    </source>
</evidence>
<dbReference type="InterPro" id="IPR003593">
    <property type="entry name" value="AAA+_ATPase"/>
</dbReference>
<dbReference type="InterPro" id="IPR025943">
    <property type="entry name" value="Sigma_54_int_dom_ATP-bd_2"/>
</dbReference>
<dbReference type="Gene3D" id="1.25.40.10">
    <property type="entry name" value="Tetratricopeptide repeat domain"/>
    <property type="match status" value="1"/>
</dbReference>
<dbReference type="InterPro" id="IPR058031">
    <property type="entry name" value="AAA_lid_NorR"/>
</dbReference>
<dbReference type="PROSITE" id="PS50045">
    <property type="entry name" value="SIGMA54_INTERACT_4"/>
    <property type="match status" value="1"/>
</dbReference>
<dbReference type="Gene3D" id="3.30.450.40">
    <property type="match status" value="1"/>
</dbReference>
<dbReference type="SUPFAM" id="SSF48452">
    <property type="entry name" value="TPR-like"/>
    <property type="match status" value="1"/>
</dbReference>
<dbReference type="InterPro" id="IPR000719">
    <property type="entry name" value="Prot_kinase_dom"/>
</dbReference>
<feature type="compositionally biased region" description="Basic and acidic residues" evidence="6">
    <location>
        <begin position="385"/>
        <end position="404"/>
    </location>
</feature>
<evidence type="ECO:0000256" key="1">
    <source>
        <dbReference type="ARBA" id="ARBA00022741"/>
    </source>
</evidence>
<dbReference type="PROSITE" id="PS00688">
    <property type="entry name" value="SIGMA54_INTERACT_3"/>
    <property type="match status" value="1"/>
</dbReference>
<dbReference type="SMART" id="SM00220">
    <property type="entry name" value="S_TKc"/>
    <property type="match status" value="1"/>
</dbReference>
<keyword evidence="5" id="KW-0804">Transcription</keyword>
<reference evidence="9 10" key="1">
    <citation type="submission" date="2021-12" db="EMBL/GenBank/DDBJ databases">
        <title>Discovery of the Pendulisporaceae a myxobacterial family with distinct sporulation behavior and unique specialized metabolism.</title>
        <authorList>
            <person name="Garcia R."/>
            <person name="Popoff A."/>
            <person name="Bader C.D."/>
            <person name="Loehr J."/>
            <person name="Walesch S."/>
            <person name="Walt C."/>
            <person name="Boldt J."/>
            <person name="Bunk B."/>
            <person name="Haeckl F.J.F.P.J."/>
            <person name="Gunesch A.P."/>
            <person name="Birkelbach J."/>
            <person name="Nuebel U."/>
            <person name="Pietschmann T."/>
            <person name="Bach T."/>
            <person name="Mueller R."/>
        </authorList>
    </citation>
    <scope>NUCLEOTIDE SEQUENCE [LARGE SCALE GENOMIC DNA]</scope>
    <source>
        <strain evidence="9 10">MSr11954</strain>
    </source>
</reference>
<dbReference type="SUPFAM" id="SSF55781">
    <property type="entry name" value="GAF domain-like"/>
    <property type="match status" value="1"/>
</dbReference>
<proteinExistence type="predicted"/>
<keyword evidence="1" id="KW-0547">Nucleotide-binding</keyword>
<dbReference type="PROSITE" id="PS00676">
    <property type="entry name" value="SIGMA54_INTERACT_2"/>
    <property type="match status" value="1"/>
</dbReference>
<dbReference type="InterPro" id="IPR009057">
    <property type="entry name" value="Homeodomain-like_sf"/>
</dbReference>
<sequence length="1393" mass="148463">MSFAPVRPFALPTELASWDLLERAGAGATSEVWRARRADGTLAALKLVRDGAVGRAEAEVVARLGRTWGPRWLDAGALPDGGWFLATTWVDGEPLDPVEVRGRAAHERELVALRVALGVARGLSELHEAGVRHGDVKPQNIVLDPERATLLDLGLATAWGEPLRGATPRYASPELRERPESVGPEADLFALGVVLSELVGDAGCEPARWAEALRSVSPGARPSAGWVAERARRLWNEKAGRSAEVTDAAAVHGRIRRAYLAVRAREIAPGARVADSLGVPGEWLEEAIRSVSQLRGGGPLRADPGWLGPLSPLGRARWLVALVGPAAAAWPLREDAPGDGELVRRMMDLAQHAPPESWTLEDLTHASESQVTVALGARGAALGAHEARESREGPESDAAGEAREMGGAGEVESMAALVAELERPRPDARALASAEDAIARGSAPQTLIFSAVDALVRAGEIGRAWAALGSGRGEEALLRRAEIARRRGDRGGSEQIALALMAEPSQPPAVAHRARAIAARVAWDAGDVTLAEERLDGARGPRAAEVRALIAYRRGSLAAGRAALEEAIVVSPDAMTSARLMAALGFIEHADGRSAESARAYARAVELSVQAGAVVEEATYLTGLAAAATDGGDIGCALTSATRAALLWERLGRRSDAARAWLARASALATVGASHAADEAAEEAGHRAAESGDRAAHAYARWAIVETRAPGDRRAKDEATFALREIEGDANMDDVARATARLLVWAPDAVDGASLAAIDAIAEGLKPPSRWEWWGARAAAAPAFPPPPEALAALLGLLDVPAPLGSRGPALHAAARLAASRGDGDAARRFELARSAAARTLREHTPLELRGALDAVHWIKAAAPADASDLTLAPAQLEQLASIVRVLGSRDRLRPLLEQVLDAMVLWSGVERGLLLLRAPDGRLVPRAARNLLRRDLVGEQLSLSQGLARQAMETGDAVIAIDAFSNLGPDTHASVHALRLRSVLAVPLMARGETLGVVYLDDRVRRGAFGAREIAWVRLVAGQAAMAIADARDQVLLRRAVRRAERAKAELSRLLGEKEAELFATRAELRTVRGDARYAYDAIAGRSEPICSMLRVVDRVTASDIPVLLVGESGTGKELIARAMHANGARKERAFVSENCAAVPEPLLESTLFGHVRGAFTGAVSTRAGLFDVADGGTFFLDEVGEMPLAMQKKLLRVLQEGEVRPVGSDRTRKVDVRVVCATHRDLAAMVEAKLFREDLFYRLNVITIRVPPLRERTDDIPLLVTHFLEKHAGPNHKKARITKAAMDRLVAYPWPGNVRQLENEIRRAIVLADDKIDVGELSQEIARGGPGAARGAGVGLRARVDALEAELVRDALERTRGNQTKAAEMLGLSRFGLQKMMRRLNVRFGGG</sequence>
<dbReference type="PROSITE" id="PS00675">
    <property type="entry name" value="SIGMA54_INTERACT_1"/>
    <property type="match status" value="1"/>
</dbReference>
<keyword evidence="3" id="KW-0805">Transcription regulation</keyword>
<dbReference type="InterPro" id="IPR029016">
    <property type="entry name" value="GAF-like_dom_sf"/>
</dbReference>
<evidence type="ECO:0000259" key="8">
    <source>
        <dbReference type="PROSITE" id="PS50045"/>
    </source>
</evidence>
<dbReference type="SUPFAM" id="SSF56112">
    <property type="entry name" value="Protein kinase-like (PK-like)"/>
    <property type="match status" value="1"/>
</dbReference>
<dbReference type="Gene3D" id="1.10.510.10">
    <property type="entry name" value="Transferase(Phosphotransferase) domain 1"/>
    <property type="match status" value="1"/>
</dbReference>
<dbReference type="SUPFAM" id="SSF46689">
    <property type="entry name" value="Homeodomain-like"/>
    <property type="match status" value="1"/>
</dbReference>
<keyword evidence="2" id="KW-0067">ATP-binding</keyword>
<dbReference type="PROSITE" id="PS00108">
    <property type="entry name" value="PROTEIN_KINASE_ST"/>
    <property type="match status" value="1"/>
</dbReference>
<evidence type="ECO:0000259" key="7">
    <source>
        <dbReference type="PROSITE" id="PS50011"/>
    </source>
</evidence>
<dbReference type="InterPro" id="IPR027417">
    <property type="entry name" value="P-loop_NTPase"/>
</dbReference>
<dbReference type="InterPro" id="IPR025944">
    <property type="entry name" value="Sigma_54_int_dom_CS"/>
</dbReference>
<dbReference type="SMART" id="SM00382">
    <property type="entry name" value="AAA"/>
    <property type="match status" value="1"/>
</dbReference>
<evidence type="ECO:0000256" key="5">
    <source>
        <dbReference type="ARBA" id="ARBA00023163"/>
    </source>
</evidence>
<dbReference type="PRINTS" id="PR01590">
    <property type="entry name" value="HTHFIS"/>
</dbReference>
<evidence type="ECO:0000256" key="4">
    <source>
        <dbReference type="ARBA" id="ARBA00023125"/>
    </source>
</evidence>
<dbReference type="SMART" id="SM00065">
    <property type="entry name" value="GAF"/>
    <property type="match status" value="1"/>
</dbReference>
<dbReference type="PROSITE" id="PS50011">
    <property type="entry name" value="PROTEIN_KINASE_DOM"/>
    <property type="match status" value="1"/>
</dbReference>
<evidence type="ECO:0000313" key="10">
    <source>
        <dbReference type="Proteomes" id="UP001370348"/>
    </source>
</evidence>
<name>A0ABZ2LP63_9BACT</name>
<dbReference type="InterPro" id="IPR025662">
    <property type="entry name" value="Sigma_54_int_dom_ATP-bd_1"/>
</dbReference>
<evidence type="ECO:0000313" key="9">
    <source>
        <dbReference type="EMBL" id="WXB12530.1"/>
    </source>
</evidence>
<dbReference type="Pfam" id="PF25601">
    <property type="entry name" value="AAA_lid_14"/>
    <property type="match status" value="1"/>
</dbReference>
<dbReference type="InterPro" id="IPR011990">
    <property type="entry name" value="TPR-like_helical_dom_sf"/>
</dbReference>
<dbReference type="InterPro" id="IPR011009">
    <property type="entry name" value="Kinase-like_dom_sf"/>
</dbReference>
<dbReference type="Pfam" id="PF13185">
    <property type="entry name" value="GAF_2"/>
    <property type="match status" value="1"/>
</dbReference>
<dbReference type="Proteomes" id="UP001370348">
    <property type="component" value="Chromosome"/>
</dbReference>
<accession>A0ABZ2LP63</accession>
<feature type="domain" description="Protein kinase" evidence="7">
    <location>
        <begin position="18"/>
        <end position="260"/>
    </location>
</feature>
<dbReference type="EMBL" id="CP089984">
    <property type="protein sequence ID" value="WXB12530.1"/>
    <property type="molecule type" value="Genomic_DNA"/>
</dbReference>
<dbReference type="InterPro" id="IPR002078">
    <property type="entry name" value="Sigma_54_int"/>
</dbReference>
<dbReference type="RefSeq" id="WP_394822152.1">
    <property type="nucleotide sequence ID" value="NZ_CP089984.1"/>
</dbReference>
<dbReference type="Gene3D" id="1.10.8.60">
    <property type="match status" value="1"/>
</dbReference>
<evidence type="ECO:0000256" key="3">
    <source>
        <dbReference type="ARBA" id="ARBA00023015"/>
    </source>
</evidence>
<dbReference type="PANTHER" id="PTHR32071">
    <property type="entry name" value="TRANSCRIPTIONAL REGULATORY PROTEIN"/>
    <property type="match status" value="1"/>
</dbReference>